<feature type="non-terminal residue" evidence="1">
    <location>
        <position position="1"/>
    </location>
</feature>
<evidence type="ECO:0000313" key="1">
    <source>
        <dbReference type="EMBL" id="GAF83853.1"/>
    </source>
</evidence>
<sequence>TPRAMSVGEAMAQGAKLVADAAEGVARLLLVGQRLGRR</sequence>
<accession>X0SRV0</accession>
<comment type="caution">
    <text evidence="1">The sequence shown here is derived from an EMBL/GenBank/DDBJ whole genome shotgun (WGS) entry which is preliminary data.</text>
</comment>
<proteinExistence type="predicted"/>
<reference evidence="1" key="1">
    <citation type="journal article" date="2014" name="Front. Microbiol.">
        <title>High frequency of phylogenetically diverse reductive dehalogenase-homologous genes in deep subseafloor sedimentary metagenomes.</title>
        <authorList>
            <person name="Kawai M."/>
            <person name="Futagami T."/>
            <person name="Toyoda A."/>
            <person name="Takaki Y."/>
            <person name="Nishi S."/>
            <person name="Hori S."/>
            <person name="Arai W."/>
            <person name="Tsubouchi T."/>
            <person name="Morono Y."/>
            <person name="Uchiyama I."/>
            <person name="Ito T."/>
            <person name="Fujiyama A."/>
            <person name="Inagaki F."/>
            <person name="Takami H."/>
        </authorList>
    </citation>
    <scope>NUCLEOTIDE SEQUENCE</scope>
    <source>
        <strain evidence="1">Expedition CK06-06</strain>
    </source>
</reference>
<name>X0SRV0_9ZZZZ</name>
<dbReference type="EMBL" id="BARS01000891">
    <property type="protein sequence ID" value="GAF83853.1"/>
    <property type="molecule type" value="Genomic_DNA"/>
</dbReference>
<organism evidence="1">
    <name type="scientific">marine sediment metagenome</name>
    <dbReference type="NCBI Taxonomy" id="412755"/>
    <lineage>
        <taxon>unclassified sequences</taxon>
        <taxon>metagenomes</taxon>
        <taxon>ecological metagenomes</taxon>
    </lineage>
</organism>
<dbReference type="AlphaFoldDB" id="X0SRV0"/>
<gene>
    <name evidence="1" type="ORF">S01H1_01942</name>
</gene>
<protein>
    <submittedName>
        <fullName evidence="1">Uncharacterized protein</fullName>
    </submittedName>
</protein>